<evidence type="ECO:0000256" key="3">
    <source>
        <dbReference type="ARBA" id="ARBA00023157"/>
    </source>
</evidence>
<proteinExistence type="predicted"/>
<keyword evidence="8" id="KW-1185">Reference proteome</keyword>
<dbReference type="RefSeq" id="XP_013782424.2">
    <property type="nucleotide sequence ID" value="XM_013926970.2"/>
</dbReference>
<reference evidence="9 10" key="1">
    <citation type="submission" date="2025-05" db="UniProtKB">
        <authorList>
            <consortium name="RefSeq"/>
        </authorList>
    </citation>
    <scope>IDENTIFICATION</scope>
    <source>
        <tissue evidence="9 10">Muscle</tissue>
    </source>
</reference>
<evidence type="ECO:0000313" key="13">
    <source>
        <dbReference type="RefSeq" id="XP_022250448.1"/>
    </source>
</evidence>
<dbReference type="Gene3D" id="2.60.40.10">
    <property type="entry name" value="Immunoglobulins"/>
    <property type="match status" value="4"/>
</dbReference>
<accession>A0ABM1BI24</accession>
<evidence type="ECO:0000256" key="6">
    <source>
        <dbReference type="SAM" id="SignalP"/>
    </source>
</evidence>
<keyword evidence="2" id="KW-0472">Membrane</keyword>
<dbReference type="PANTHER" id="PTHR11640">
    <property type="entry name" value="NEPHRIN"/>
    <property type="match status" value="1"/>
</dbReference>
<dbReference type="InterPro" id="IPR036179">
    <property type="entry name" value="Ig-like_dom_sf"/>
</dbReference>
<evidence type="ECO:0000313" key="8">
    <source>
        <dbReference type="Proteomes" id="UP000694941"/>
    </source>
</evidence>
<dbReference type="InterPro" id="IPR007110">
    <property type="entry name" value="Ig-like_dom"/>
</dbReference>
<dbReference type="CDD" id="cd00096">
    <property type="entry name" value="Ig"/>
    <property type="match status" value="1"/>
</dbReference>
<evidence type="ECO:0000259" key="7">
    <source>
        <dbReference type="PROSITE" id="PS50835"/>
    </source>
</evidence>
<dbReference type="InterPro" id="IPR051275">
    <property type="entry name" value="Cell_adhesion_signaling"/>
</dbReference>
<gene>
    <name evidence="9 10 11 12 13" type="primary">LOC106466676</name>
</gene>
<dbReference type="PROSITE" id="PS50835">
    <property type="entry name" value="IG_LIKE"/>
    <property type="match status" value="4"/>
</dbReference>
<organism evidence="8 9">
    <name type="scientific">Limulus polyphemus</name>
    <name type="common">Atlantic horseshoe crab</name>
    <dbReference type="NCBI Taxonomy" id="6850"/>
    <lineage>
        <taxon>Eukaryota</taxon>
        <taxon>Metazoa</taxon>
        <taxon>Ecdysozoa</taxon>
        <taxon>Arthropoda</taxon>
        <taxon>Chelicerata</taxon>
        <taxon>Merostomata</taxon>
        <taxon>Xiphosura</taxon>
        <taxon>Limulidae</taxon>
        <taxon>Limulus</taxon>
    </lineage>
</organism>
<evidence type="ECO:0000256" key="1">
    <source>
        <dbReference type="ARBA" id="ARBA00004479"/>
    </source>
</evidence>
<dbReference type="InterPro" id="IPR003598">
    <property type="entry name" value="Ig_sub2"/>
</dbReference>
<dbReference type="Pfam" id="PF13927">
    <property type="entry name" value="Ig_3"/>
    <property type="match status" value="3"/>
</dbReference>
<feature type="domain" description="Ig-like" evidence="7">
    <location>
        <begin position="329"/>
        <end position="415"/>
    </location>
</feature>
<comment type="subcellular location">
    <subcellularLocation>
        <location evidence="1">Membrane</location>
        <topology evidence="1">Single-pass type I membrane protein</topology>
    </subcellularLocation>
</comment>
<dbReference type="SUPFAM" id="SSF48726">
    <property type="entry name" value="Immunoglobulin"/>
    <property type="match status" value="5"/>
</dbReference>
<name>A0ABM1BI24_LIMPO</name>
<dbReference type="InterPro" id="IPR013783">
    <property type="entry name" value="Ig-like_fold"/>
</dbReference>
<dbReference type="GeneID" id="106466676"/>
<evidence type="ECO:0000256" key="2">
    <source>
        <dbReference type="ARBA" id="ARBA00023136"/>
    </source>
</evidence>
<dbReference type="InterPro" id="IPR003599">
    <property type="entry name" value="Ig_sub"/>
</dbReference>
<feature type="chain" id="PRO_5045022017" evidence="6">
    <location>
        <begin position="25"/>
        <end position="559"/>
    </location>
</feature>
<evidence type="ECO:0000256" key="4">
    <source>
        <dbReference type="ARBA" id="ARBA00023180"/>
    </source>
</evidence>
<keyword evidence="3" id="KW-1015">Disulfide bond</keyword>
<feature type="signal peptide" evidence="6">
    <location>
        <begin position="1"/>
        <end position="24"/>
    </location>
</feature>
<protein>
    <submittedName>
        <fullName evidence="9 10">Peroxidasin homolog</fullName>
    </submittedName>
</protein>
<feature type="domain" description="Ig-like" evidence="7">
    <location>
        <begin position="140"/>
        <end position="234"/>
    </location>
</feature>
<keyword evidence="6" id="KW-0732">Signal</keyword>
<sequence>MMRQKLRSWFAGLVLNLLAGAILPAVIEMIKPIEKAVKIGGSLNISCLLESPGSSIQWLRNGKPLLVNSSAVPRKYWNIATDNEVSMTINDVTKEDNGLWECTEVGDNDGTVIRTTKILKLIVMSPPDETFLEMEGTKLPAQATIPVQEQTMVSVKCMARYAVPPVQQIYWTLDTINISSSSELLIEFLPRNDSYISWSVVTFNVTRTFHKKQLICYVHHQLWPQAVAVSASLDVLYVPSFSISRSPPFGFPVVEGMPVFLKCDVDANPPGVPKWLKDDGPSQLLPSMDGILNFTSISRHHSGWYKCTTENKFGYFSSFGYFLNVRYGTEIVQHPPEVLETDLGDPFRLECKADGKPPPSYCWTRIRENNQIEGVSIEKDLLLNTVLYSDAGQYKCITSNTIGRRVYTAKTKDLSVKVKGRPKVDPVNRTLNAIAGKSAKLFIRFCGNPRPYRAHWIVHHLALSPGDIRLPYIAHNVTELETPHCYLGALEITEVSPEDGGEVLFFAKNPKGIDDAVILLNITHASFSVSDGLSLHQRTRLTMVTFLWLFLENFRCIVH</sequence>
<dbReference type="Proteomes" id="UP000694941">
    <property type="component" value="Unplaced"/>
</dbReference>
<evidence type="ECO:0000313" key="11">
    <source>
        <dbReference type="RefSeq" id="XP_022250446.1"/>
    </source>
</evidence>
<dbReference type="SMART" id="SM00408">
    <property type="entry name" value="IGc2"/>
    <property type="match status" value="3"/>
</dbReference>
<dbReference type="SMART" id="SM00409">
    <property type="entry name" value="IG"/>
    <property type="match status" value="4"/>
</dbReference>
<dbReference type="RefSeq" id="XP_022250447.1">
    <property type="nucleotide sequence ID" value="XM_022394739.1"/>
</dbReference>
<evidence type="ECO:0000313" key="9">
    <source>
        <dbReference type="RefSeq" id="XP_013782424.2"/>
    </source>
</evidence>
<keyword evidence="4" id="KW-0325">Glycoprotein</keyword>
<evidence type="ECO:0000313" key="12">
    <source>
        <dbReference type="RefSeq" id="XP_022250447.1"/>
    </source>
</evidence>
<dbReference type="RefSeq" id="XP_013782425.2">
    <property type="nucleotide sequence ID" value="XM_013926971.2"/>
</dbReference>
<dbReference type="PANTHER" id="PTHR11640:SF155">
    <property type="entry name" value="IG-LIKE DOMAIN-CONTAINING PROTEIN"/>
    <property type="match status" value="1"/>
</dbReference>
<feature type="domain" description="Ig-like" evidence="7">
    <location>
        <begin position="239"/>
        <end position="311"/>
    </location>
</feature>
<evidence type="ECO:0000313" key="10">
    <source>
        <dbReference type="RefSeq" id="XP_013782425.2"/>
    </source>
</evidence>
<keyword evidence="5" id="KW-0393">Immunoglobulin domain</keyword>
<evidence type="ECO:0000256" key="5">
    <source>
        <dbReference type="ARBA" id="ARBA00023319"/>
    </source>
</evidence>
<feature type="domain" description="Ig-like" evidence="7">
    <location>
        <begin position="24"/>
        <end position="103"/>
    </location>
</feature>
<dbReference type="RefSeq" id="XP_022250446.1">
    <property type="nucleotide sequence ID" value="XM_022394738.1"/>
</dbReference>
<dbReference type="RefSeq" id="XP_022250448.1">
    <property type="nucleotide sequence ID" value="XM_022394740.1"/>
</dbReference>